<accession>A0ABQ8GWF8</accession>
<gene>
    <name evidence="5" type="ORF">B0J12DRAFT_41088</name>
</gene>
<comment type="similarity">
    <text evidence="2">Belongs to the ustYa family.</text>
</comment>
<keyword evidence="4" id="KW-1133">Transmembrane helix</keyword>
<dbReference type="PANTHER" id="PTHR33365:SF4">
    <property type="entry name" value="CYCLOCHLOROTINE BIOSYNTHESIS PROTEIN O"/>
    <property type="match status" value="1"/>
</dbReference>
<keyword evidence="6" id="KW-1185">Reference proteome</keyword>
<feature type="region of interest" description="Disordered" evidence="3">
    <location>
        <begin position="269"/>
        <end position="289"/>
    </location>
</feature>
<comment type="pathway">
    <text evidence="1">Mycotoxin biosynthesis.</text>
</comment>
<evidence type="ECO:0000313" key="5">
    <source>
        <dbReference type="EMBL" id="KAH7065582.1"/>
    </source>
</evidence>
<dbReference type="EMBL" id="JAGTJR010000001">
    <property type="protein sequence ID" value="KAH7065582.1"/>
    <property type="molecule type" value="Genomic_DNA"/>
</dbReference>
<keyword evidence="4" id="KW-0472">Membrane</keyword>
<sequence>MAMDEVRMPFLAQQGKYRPVDDDAEEGEESVNVTHHQFLSQQRRKRWMIILAYVAQSIVMFVLGVVAAKFYGSHGSSQALGTYETGFATESVVLPRDLIQVEQRKFTGGVEFTENGELFLIDAPGERVYVGQPNGDIDEAWHNLLDGRYFSLSEDEAKSIWGDGYEIYRDQAVGGFSGGFDMFHSLHCLNQLRMALHRDYYPEMPHHNMTHQWHCIDHLRQVIQCQGSATIIPTKWRPGIQNQYVDTAQVQTCRNFDLLRSYTLRRHHGDLYVPRPPPREQQEQTTNQR</sequence>
<organism evidence="5 6">
    <name type="scientific">Macrophomina phaseolina</name>
    <dbReference type="NCBI Taxonomy" id="35725"/>
    <lineage>
        <taxon>Eukaryota</taxon>
        <taxon>Fungi</taxon>
        <taxon>Dikarya</taxon>
        <taxon>Ascomycota</taxon>
        <taxon>Pezizomycotina</taxon>
        <taxon>Dothideomycetes</taxon>
        <taxon>Dothideomycetes incertae sedis</taxon>
        <taxon>Botryosphaeriales</taxon>
        <taxon>Botryosphaeriaceae</taxon>
        <taxon>Macrophomina</taxon>
    </lineage>
</organism>
<evidence type="ECO:0000313" key="6">
    <source>
        <dbReference type="Proteomes" id="UP000774617"/>
    </source>
</evidence>
<evidence type="ECO:0000256" key="2">
    <source>
        <dbReference type="ARBA" id="ARBA00035112"/>
    </source>
</evidence>
<name>A0ABQ8GWF8_9PEZI</name>
<reference evidence="5 6" key="1">
    <citation type="journal article" date="2021" name="Nat. Commun.">
        <title>Genetic determinants of endophytism in the Arabidopsis root mycobiome.</title>
        <authorList>
            <person name="Mesny F."/>
            <person name="Miyauchi S."/>
            <person name="Thiergart T."/>
            <person name="Pickel B."/>
            <person name="Atanasova L."/>
            <person name="Karlsson M."/>
            <person name="Huettel B."/>
            <person name="Barry K.W."/>
            <person name="Haridas S."/>
            <person name="Chen C."/>
            <person name="Bauer D."/>
            <person name="Andreopoulos W."/>
            <person name="Pangilinan J."/>
            <person name="LaButti K."/>
            <person name="Riley R."/>
            <person name="Lipzen A."/>
            <person name="Clum A."/>
            <person name="Drula E."/>
            <person name="Henrissat B."/>
            <person name="Kohler A."/>
            <person name="Grigoriev I.V."/>
            <person name="Martin F.M."/>
            <person name="Hacquard S."/>
        </authorList>
    </citation>
    <scope>NUCLEOTIDE SEQUENCE [LARGE SCALE GENOMIC DNA]</scope>
    <source>
        <strain evidence="5 6">MPI-SDFR-AT-0080</strain>
    </source>
</reference>
<feature type="transmembrane region" description="Helical" evidence="4">
    <location>
        <begin position="47"/>
        <end position="71"/>
    </location>
</feature>
<keyword evidence="4" id="KW-0812">Transmembrane</keyword>
<dbReference type="PANTHER" id="PTHR33365">
    <property type="entry name" value="YALI0B05434P"/>
    <property type="match status" value="1"/>
</dbReference>
<dbReference type="InterPro" id="IPR021765">
    <property type="entry name" value="UstYa-like"/>
</dbReference>
<evidence type="ECO:0000256" key="4">
    <source>
        <dbReference type="SAM" id="Phobius"/>
    </source>
</evidence>
<evidence type="ECO:0000256" key="3">
    <source>
        <dbReference type="SAM" id="MobiDB-lite"/>
    </source>
</evidence>
<dbReference type="Proteomes" id="UP000774617">
    <property type="component" value="Unassembled WGS sequence"/>
</dbReference>
<protein>
    <submittedName>
        <fullName evidence="5">Uncharacterized protein</fullName>
    </submittedName>
</protein>
<evidence type="ECO:0000256" key="1">
    <source>
        <dbReference type="ARBA" id="ARBA00004685"/>
    </source>
</evidence>
<dbReference type="Pfam" id="PF11807">
    <property type="entry name" value="UstYa"/>
    <property type="match status" value="1"/>
</dbReference>
<proteinExistence type="inferred from homology"/>
<comment type="caution">
    <text evidence="5">The sequence shown here is derived from an EMBL/GenBank/DDBJ whole genome shotgun (WGS) entry which is preliminary data.</text>
</comment>